<proteinExistence type="predicted"/>
<sequence>YPIRGYFEGVRAGKYAWAGSVEYRVPLLNVDRGIGLLPSHLDRVSGSIFLDGGNAWGIAPDEVSIGKQKTLLASGVEVQSSVSFFFTNPLFLRAGYAVQLEQQNVGSFYLRLGTVF</sequence>
<gene>
    <name evidence="1" type="ORF">METZ01_LOCUS509229</name>
</gene>
<evidence type="ECO:0000313" key="1">
    <source>
        <dbReference type="EMBL" id="SVE56375.1"/>
    </source>
</evidence>
<dbReference type="Gene3D" id="2.40.160.50">
    <property type="entry name" value="membrane protein fhac: a member of the omp85/tpsb transporter family"/>
    <property type="match status" value="1"/>
</dbReference>
<dbReference type="EMBL" id="UINC01226055">
    <property type="protein sequence ID" value="SVE56375.1"/>
    <property type="molecule type" value="Genomic_DNA"/>
</dbReference>
<dbReference type="AlphaFoldDB" id="A0A383EJE0"/>
<accession>A0A383EJE0</accession>
<protein>
    <recommendedName>
        <fullName evidence="2">Bacterial surface antigen (D15) domain-containing protein</fullName>
    </recommendedName>
</protein>
<organism evidence="1">
    <name type="scientific">marine metagenome</name>
    <dbReference type="NCBI Taxonomy" id="408172"/>
    <lineage>
        <taxon>unclassified sequences</taxon>
        <taxon>metagenomes</taxon>
        <taxon>ecological metagenomes</taxon>
    </lineage>
</organism>
<name>A0A383EJE0_9ZZZZ</name>
<feature type="non-terminal residue" evidence="1">
    <location>
        <position position="1"/>
    </location>
</feature>
<reference evidence="1" key="1">
    <citation type="submission" date="2018-05" db="EMBL/GenBank/DDBJ databases">
        <authorList>
            <person name="Lanie J.A."/>
            <person name="Ng W.-L."/>
            <person name="Kazmierczak K.M."/>
            <person name="Andrzejewski T.M."/>
            <person name="Davidsen T.M."/>
            <person name="Wayne K.J."/>
            <person name="Tettelin H."/>
            <person name="Glass J.I."/>
            <person name="Rusch D."/>
            <person name="Podicherti R."/>
            <person name="Tsui H.-C.T."/>
            <person name="Winkler M.E."/>
        </authorList>
    </citation>
    <scope>NUCLEOTIDE SEQUENCE</scope>
</reference>
<evidence type="ECO:0008006" key="2">
    <source>
        <dbReference type="Google" id="ProtNLM"/>
    </source>
</evidence>